<evidence type="ECO:0000313" key="1">
    <source>
        <dbReference type="EMBL" id="VDO74477.1"/>
    </source>
</evidence>
<dbReference type="Proteomes" id="UP000269396">
    <property type="component" value="Unassembled WGS sequence"/>
</dbReference>
<name>A0A3P7YRF1_9TREM</name>
<evidence type="ECO:0000313" key="2">
    <source>
        <dbReference type="Proteomes" id="UP000269396"/>
    </source>
</evidence>
<organism evidence="1 2">
    <name type="scientific">Schistosoma mattheei</name>
    <dbReference type="NCBI Taxonomy" id="31246"/>
    <lineage>
        <taxon>Eukaryota</taxon>
        <taxon>Metazoa</taxon>
        <taxon>Spiralia</taxon>
        <taxon>Lophotrochozoa</taxon>
        <taxon>Platyhelminthes</taxon>
        <taxon>Trematoda</taxon>
        <taxon>Digenea</taxon>
        <taxon>Strigeidida</taxon>
        <taxon>Schistosomatoidea</taxon>
        <taxon>Schistosomatidae</taxon>
        <taxon>Schistosoma</taxon>
    </lineage>
</organism>
<reference evidence="1 2" key="1">
    <citation type="submission" date="2018-11" db="EMBL/GenBank/DDBJ databases">
        <authorList>
            <consortium name="Pathogen Informatics"/>
        </authorList>
    </citation>
    <scope>NUCLEOTIDE SEQUENCE [LARGE SCALE GENOMIC DNA]</scope>
    <source>
        <strain>Denwood</strain>
        <strain evidence="2">Zambia</strain>
    </source>
</reference>
<dbReference type="AlphaFoldDB" id="A0A3P7YRF1"/>
<sequence length="64" mass="7636">MDYRLPQNHCLHFLRCELYEVVNVLTFVLNIHVHESTFEDHVLNVLTFEDVQHQRPIPAILQPI</sequence>
<keyword evidence="2" id="KW-1185">Reference proteome</keyword>
<dbReference type="EMBL" id="UZAL01000994">
    <property type="protein sequence ID" value="VDO74477.1"/>
    <property type="molecule type" value="Genomic_DNA"/>
</dbReference>
<protein>
    <submittedName>
        <fullName evidence="1">Uncharacterized protein</fullName>
    </submittedName>
</protein>
<gene>
    <name evidence="1" type="ORF">SMTD_LOCUS973</name>
</gene>
<proteinExistence type="predicted"/>
<accession>A0A3P7YRF1</accession>